<organism evidence="8 9">
    <name type="scientific">Trichomonas vaginalis (strain ATCC PRA-98 / G3)</name>
    <dbReference type="NCBI Taxonomy" id="412133"/>
    <lineage>
        <taxon>Eukaryota</taxon>
        <taxon>Metamonada</taxon>
        <taxon>Parabasalia</taxon>
        <taxon>Trichomonadida</taxon>
        <taxon>Trichomonadidae</taxon>
        <taxon>Trichomonas</taxon>
    </lineage>
</organism>
<dbReference type="KEGG" id="tva:4751771"/>
<evidence type="ECO:0000259" key="7">
    <source>
        <dbReference type="PROSITE" id="PS50089"/>
    </source>
</evidence>
<protein>
    <recommendedName>
        <fullName evidence="7">RING-type domain-containing protein</fullName>
    </recommendedName>
</protein>
<dbReference type="AlphaFoldDB" id="A2FM04"/>
<dbReference type="PROSITE" id="PS00518">
    <property type="entry name" value="ZF_RING_1"/>
    <property type="match status" value="1"/>
</dbReference>
<dbReference type="InterPro" id="IPR017907">
    <property type="entry name" value="Znf_RING_CS"/>
</dbReference>
<dbReference type="PROSITE" id="PS50089">
    <property type="entry name" value="ZF_RING_2"/>
    <property type="match status" value="1"/>
</dbReference>
<evidence type="ECO:0000256" key="4">
    <source>
        <dbReference type="PROSITE-ProRule" id="PRU00175"/>
    </source>
</evidence>
<dbReference type="VEuPathDB" id="TrichDB:TVAG_150920"/>
<dbReference type="Pfam" id="PF13923">
    <property type="entry name" value="zf-C3HC4_2"/>
    <property type="match status" value="1"/>
</dbReference>
<feature type="transmembrane region" description="Helical" evidence="6">
    <location>
        <begin position="181"/>
        <end position="198"/>
    </location>
</feature>
<evidence type="ECO:0000256" key="1">
    <source>
        <dbReference type="ARBA" id="ARBA00022723"/>
    </source>
</evidence>
<dbReference type="InterPro" id="IPR013083">
    <property type="entry name" value="Znf_RING/FYVE/PHD"/>
</dbReference>
<dbReference type="InterPro" id="IPR047134">
    <property type="entry name" value="RNF4"/>
</dbReference>
<dbReference type="PANTHER" id="PTHR23041:SF78">
    <property type="entry name" value="E3 UBIQUITIN-PROTEIN LIGASE RNF4"/>
    <property type="match status" value="1"/>
</dbReference>
<dbReference type="Gene3D" id="3.30.40.10">
    <property type="entry name" value="Zinc/RING finger domain, C3HC4 (zinc finger)"/>
    <property type="match status" value="1"/>
</dbReference>
<keyword evidence="6" id="KW-0472">Membrane</keyword>
<proteinExistence type="predicted"/>
<keyword evidence="9" id="KW-1185">Reference proteome</keyword>
<evidence type="ECO:0000313" key="8">
    <source>
        <dbReference type="EMBL" id="EAX94045.1"/>
    </source>
</evidence>
<keyword evidence="2 4" id="KW-0863">Zinc-finger</keyword>
<evidence type="ECO:0000256" key="2">
    <source>
        <dbReference type="ARBA" id="ARBA00022771"/>
    </source>
</evidence>
<evidence type="ECO:0000256" key="5">
    <source>
        <dbReference type="SAM" id="MobiDB-lite"/>
    </source>
</evidence>
<dbReference type="GO" id="GO:0008270">
    <property type="term" value="F:zinc ion binding"/>
    <property type="evidence" value="ECO:0007669"/>
    <property type="project" value="UniProtKB-KW"/>
</dbReference>
<keyword evidence="1" id="KW-0479">Metal-binding</keyword>
<reference evidence="8" key="1">
    <citation type="submission" date="2006-10" db="EMBL/GenBank/DDBJ databases">
        <authorList>
            <person name="Amadeo P."/>
            <person name="Zhao Q."/>
            <person name="Wortman J."/>
            <person name="Fraser-Liggett C."/>
            <person name="Carlton J."/>
        </authorList>
    </citation>
    <scope>NUCLEOTIDE SEQUENCE</scope>
    <source>
        <strain evidence="8">G3</strain>
    </source>
</reference>
<dbReference type="SMR" id="A2FM04"/>
<evidence type="ECO:0000256" key="3">
    <source>
        <dbReference type="ARBA" id="ARBA00022833"/>
    </source>
</evidence>
<dbReference type="RefSeq" id="XP_001306975.1">
    <property type="nucleotide sequence ID" value="XM_001306974.1"/>
</dbReference>
<keyword evidence="3" id="KW-0862">Zinc</keyword>
<accession>A2FM04</accession>
<dbReference type="Proteomes" id="UP000001542">
    <property type="component" value="Unassembled WGS sequence"/>
</dbReference>
<keyword evidence="6" id="KW-0812">Transmembrane</keyword>
<dbReference type="InterPro" id="IPR001841">
    <property type="entry name" value="Znf_RING"/>
</dbReference>
<dbReference type="InParanoid" id="A2FM04"/>
<dbReference type="STRING" id="5722.A2FM04"/>
<dbReference type="VEuPathDB" id="TrichDB:TVAGG3_0165940"/>
<reference evidence="8" key="2">
    <citation type="journal article" date="2007" name="Science">
        <title>Draft genome sequence of the sexually transmitted pathogen Trichomonas vaginalis.</title>
        <authorList>
            <person name="Carlton J.M."/>
            <person name="Hirt R.P."/>
            <person name="Silva J.C."/>
            <person name="Delcher A.L."/>
            <person name="Schatz M."/>
            <person name="Zhao Q."/>
            <person name="Wortman J.R."/>
            <person name="Bidwell S.L."/>
            <person name="Alsmark U.C.M."/>
            <person name="Besteiro S."/>
            <person name="Sicheritz-Ponten T."/>
            <person name="Noel C.J."/>
            <person name="Dacks J.B."/>
            <person name="Foster P.G."/>
            <person name="Simillion C."/>
            <person name="Van de Peer Y."/>
            <person name="Miranda-Saavedra D."/>
            <person name="Barton G.J."/>
            <person name="Westrop G.D."/>
            <person name="Mueller S."/>
            <person name="Dessi D."/>
            <person name="Fiori P.L."/>
            <person name="Ren Q."/>
            <person name="Paulsen I."/>
            <person name="Zhang H."/>
            <person name="Bastida-Corcuera F.D."/>
            <person name="Simoes-Barbosa A."/>
            <person name="Brown M.T."/>
            <person name="Hayes R.D."/>
            <person name="Mukherjee M."/>
            <person name="Okumura C.Y."/>
            <person name="Schneider R."/>
            <person name="Smith A.J."/>
            <person name="Vanacova S."/>
            <person name="Villalvazo M."/>
            <person name="Haas B.J."/>
            <person name="Pertea M."/>
            <person name="Feldblyum T.V."/>
            <person name="Utterback T.R."/>
            <person name="Shu C.L."/>
            <person name="Osoegawa K."/>
            <person name="de Jong P.J."/>
            <person name="Hrdy I."/>
            <person name="Horvathova L."/>
            <person name="Zubacova Z."/>
            <person name="Dolezal P."/>
            <person name="Malik S.B."/>
            <person name="Logsdon J.M. Jr."/>
            <person name="Henze K."/>
            <person name="Gupta A."/>
            <person name="Wang C.C."/>
            <person name="Dunne R.L."/>
            <person name="Upcroft J.A."/>
            <person name="Upcroft P."/>
            <person name="White O."/>
            <person name="Salzberg S.L."/>
            <person name="Tang P."/>
            <person name="Chiu C.-H."/>
            <person name="Lee Y.-S."/>
            <person name="Embley T.M."/>
            <person name="Coombs G.H."/>
            <person name="Mottram J.C."/>
            <person name="Tachezy J."/>
            <person name="Fraser-Liggett C.M."/>
            <person name="Johnson P.J."/>
        </authorList>
    </citation>
    <scope>NUCLEOTIDE SEQUENCE [LARGE SCALE GENOMIC DNA]</scope>
    <source>
        <strain evidence="8">G3</strain>
    </source>
</reference>
<feature type="domain" description="RING-type" evidence="7">
    <location>
        <begin position="104"/>
        <end position="142"/>
    </location>
</feature>
<sequence length="199" mass="22211">MHETTPSHGKKRGKSTEADNASPIRSLRFSMENPEELTPSKVVSNIYKSPARETWAKSKRDEIDDFISYAVENLTTSDLRYLNSKLESEGLVKNASGNTQVFKCAICLNNVNDFTISTCGHVFCRKCIEKWLESSNTCPKCHCSITANDIIVPKVSDPDIEDESQPVLVSVSNNAIIANKSLLYVIVFVVLLLFFIPFT</sequence>
<evidence type="ECO:0000256" key="6">
    <source>
        <dbReference type="SAM" id="Phobius"/>
    </source>
</evidence>
<dbReference type="OrthoDB" id="6105938at2759"/>
<gene>
    <name evidence="8" type="ORF">TVAG_150920</name>
</gene>
<feature type="region of interest" description="Disordered" evidence="5">
    <location>
        <begin position="1"/>
        <end position="35"/>
    </location>
</feature>
<dbReference type="SUPFAM" id="SSF57850">
    <property type="entry name" value="RING/U-box"/>
    <property type="match status" value="1"/>
</dbReference>
<dbReference type="PANTHER" id="PTHR23041">
    <property type="entry name" value="RING FINGER DOMAIN-CONTAINING"/>
    <property type="match status" value="1"/>
</dbReference>
<dbReference type="SMART" id="SM00184">
    <property type="entry name" value="RING"/>
    <property type="match status" value="1"/>
</dbReference>
<name>A2FM04_TRIV3</name>
<evidence type="ECO:0000313" key="9">
    <source>
        <dbReference type="Proteomes" id="UP000001542"/>
    </source>
</evidence>
<keyword evidence="6" id="KW-1133">Transmembrane helix</keyword>
<dbReference type="EMBL" id="DS113878">
    <property type="protein sequence ID" value="EAX94045.1"/>
    <property type="molecule type" value="Genomic_DNA"/>
</dbReference>